<keyword evidence="4" id="KW-0804">Transcription</keyword>
<dbReference type="Pfam" id="PF00010">
    <property type="entry name" value="HLH"/>
    <property type="match status" value="1"/>
</dbReference>
<evidence type="ECO:0000256" key="6">
    <source>
        <dbReference type="SAM" id="MobiDB-lite"/>
    </source>
</evidence>
<dbReference type="PANTHER" id="PTHR16223">
    <property type="entry name" value="TRANSCRIPTION FACTOR BHLH83-RELATED"/>
    <property type="match status" value="1"/>
</dbReference>
<feature type="domain" description="BHLH" evidence="7">
    <location>
        <begin position="303"/>
        <end position="352"/>
    </location>
</feature>
<dbReference type="GO" id="GO:0005634">
    <property type="term" value="C:nucleus"/>
    <property type="evidence" value="ECO:0007669"/>
    <property type="project" value="UniProtKB-SubCell"/>
</dbReference>
<dbReference type="GO" id="GO:0000978">
    <property type="term" value="F:RNA polymerase II cis-regulatory region sequence-specific DNA binding"/>
    <property type="evidence" value="ECO:0007669"/>
    <property type="project" value="TreeGrafter"/>
</dbReference>
<evidence type="ECO:0000259" key="7">
    <source>
        <dbReference type="PROSITE" id="PS50888"/>
    </source>
</evidence>
<evidence type="ECO:0000256" key="5">
    <source>
        <dbReference type="ARBA" id="ARBA00023242"/>
    </source>
</evidence>
<gene>
    <name evidence="8" type="ORF">LWI28_012219</name>
</gene>
<proteinExistence type="predicted"/>
<dbReference type="GO" id="GO:0000981">
    <property type="term" value="F:DNA-binding transcription factor activity, RNA polymerase II-specific"/>
    <property type="evidence" value="ECO:0007669"/>
    <property type="project" value="TreeGrafter"/>
</dbReference>
<dbReference type="FunFam" id="4.10.280.10:FF:000022">
    <property type="entry name" value="Basic helix-loop-helix transcription factor"/>
    <property type="match status" value="1"/>
</dbReference>
<dbReference type="EMBL" id="JAJSOW010000101">
    <property type="protein sequence ID" value="KAI9181184.1"/>
    <property type="molecule type" value="Genomic_DNA"/>
</dbReference>
<feature type="region of interest" description="Disordered" evidence="6">
    <location>
        <begin position="141"/>
        <end position="163"/>
    </location>
</feature>
<dbReference type="AlphaFoldDB" id="A0AAD5IZX3"/>
<evidence type="ECO:0000256" key="3">
    <source>
        <dbReference type="ARBA" id="ARBA00023125"/>
    </source>
</evidence>
<organism evidence="8 9">
    <name type="scientific">Acer negundo</name>
    <name type="common">Box elder</name>
    <dbReference type="NCBI Taxonomy" id="4023"/>
    <lineage>
        <taxon>Eukaryota</taxon>
        <taxon>Viridiplantae</taxon>
        <taxon>Streptophyta</taxon>
        <taxon>Embryophyta</taxon>
        <taxon>Tracheophyta</taxon>
        <taxon>Spermatophyta</taxon>
        <taxon>Magnoliopsida</taxon>
        <taxon>eudicotyledons</taxon>
        <taxon>Gunneridae</taxon>
        <taxon>Pentapetalae</taxon>
        <taxon>rosids</taxon>
        <taxon>malvids</taxon>
        <taxon>Sapindales</taxon>
        <taxon>Sapindaceae</taxon>
        <taxon>Hippocastanoideae</taxon>
        <taxon>Acereae</taxon>
        <taxon>Acer</taxon>
    </lineage>
</organism>
<dbReference type="SMART" id="SM00353">
    <property type="entry name" value="HLH"/>
    <property type="match status" value="1"/>
</dbReference>
<reference evidence="8" key="2">
    <citation type="submission" date="2023-02" db="EMBL/GenBank/DDBJ databases">
        <authorList>
            <person name="Swenson N.G."/>
            <person name="Wegrzyn J.L."/>
            <person name="Mcevoy S.L."/>
        </authorList>
    </citation>
    <scope>NUCLEOTIDE SEQUENCE</scope>
    <source>
        <strain evidence="8">91603</strain>
        <tissue evidence="8">Leaf</tissue>
    </source>
</reference>
<evidence type="ECO:0000313" key="9">
    <source>
        <dbReference type="Proteomes" id="UP001064489"/>
    </source>
</evidence>
<feature type="compositionally biased region" description="Low complexity" evidence="6">
    <location>
        <begin position="235"/>
        <end position="254"/>
    </location>
</feature>
<dbReference type="InterPro" id="IPR036638">
    <property type="entry name" value="HLH_DNA-bd_sf"/>
</dbReference>
<keyword evidence="5" id="KW-0539">Nucleus</keyword>
<reference evidence="8" key="1">
    <citation type="journal article" date="2022" name="Plant J.">
        <title>Strategies of tolerance reflected in two North American maple genomes.</title>
        <authorList>
            <person name="McEvoy S.L."/>
            <person name="Sezen U.U."/>
            <person name="Trouern-Trend A."/>
            <person name="McMahon S.M."/>
            <person name="Schaberg P.G."/>
            <person name="Yang J."/>
            <person name="Wegrzyn J.L."/>
            <person name="Swenson N.G."/>
        </authorList>
    </citation>
    <scope>NUCLEOTIDE SEQUENCE</scope>
    <source>
        <strain evidence="8">91603</strain>
    </source>
</reference>
<dbReference type="InterPro" id="IPR011598">
    <property type="entry name" value="bHLH_dom"/>
</dbReference>
<feature type="region of interest" description="Disordered" evidence="6">
    <location>
        <begin position="178"/>
        <end position="315"/>
    </location>
</feature>
<keyword evidence="2" id="KW-0805">Transcription regulation</keyword>
<protein>
    <recommendedName>
        <fullName evidence="7">BHLH domain-containing protein</fullName>
    </recommendedName>
</protein>
<dbReference type="Proteomes" id="UP001064489">
    <property type="component" value="Chromosome 4"/>
</dbReference>
<feature type="compositionally biased region" description="Polar residues" evidence="6">
    <location>
        <begin position="294"/>
        <end position="308"/>
    </location>
</feature>
<evidence type="ECO:0000256" key="4">
    <source>
        <dbReference type="ARBA" id="ARBA00023163"/>
    </source>
</evidence>
<sequence length="392" mass="42828">MEHMGAICEGEWSLSGMYSNEEADFMAQLLGNCPIPSEIDGSGNQSTFWPSHGSSSMNMAGVVTQTNSYFNFDLGNSNSSFCFSQGSSYSGGSGSVFFPSSSQESYYLSDSNPIMSMDFCLGDGNNTTSYLIEGEGGDDHCLNGQEMSDGNADHDQDLSGGNYQLLPELGLSVKSLQPKMESEMQQQALEPVLKEEKLNNPSENSKKRSRNTADVQKNKRNVRSKKNQKACVTTNNNIIDQQEDNNNNNNNNNNAGFNRPTSSGCCSEDDSNSSQEPNGGGETESGKAGALNLNGKTRASRGSATDPQSLYARKRRERINERLRILQNLVPNGTKVDISTMLEEAVQYVKFLQLQIKLLSSDDLWMYAPIAYNGMNLGLDLNLMTATTPRLS</sequence>
<name>A0AAD5IZX3_ACENE</name>
<dbReference type="PANTHER" id="PTHR16223:SF338">
    <property type="entry name" value="TRANSCRIPTION FACTOR RSL2"/>
    <property type="match status" value="1"/>
</dbReference>
<dbReference type="GO" id="GO:0048766">
    <property type="term" value="P:root hair initiation"/>
    <property type="evidence" value="ECO:0007669"/>
    <property type="project" value="UniProtKB-ARBA"/>
</dbReference>
<dbReference type="Gene3D" id="4.10.280.10">
    <property type="entry name" value="Helix-loop-helix DNA-binding domain"/>
    <property type="match status" value="1"/>
</dbReference>
<evidence type="ECO:0000256" key="2">
    <source>
        <dbReference type="ARBA" id="ARBA00023015"/>
    </source>
</evidence>
<dbReference type="GO" id="GO:0046983">
    <property type="term" value="F:protein dimerization activity"/>
    <property type="evidence" value="ECO:0007669"/>
    <property type="project" value="InterPro"/>
</dbReference>
<accession>A0AAD5IZX3</accession>
<dbReference type="SUPFAM" id="SSF47459">
    <property type="entry name" value="HLH, helix-loop-helix DNA-binding domain"/>
    <property type="match status" value="1"/>
</dbReference>
<dbReference type="PROSITE" id="PS50888">
    <property type="entry name" value="BHLH"/>
    <property type="match status" value="1"/>
</dbReference>
<dbReference type="InterPro" id="IPR045843">
    <property type="entry name" value="IND-like"/>
</dbReference>
<dbReference type="CDD" id="cd11454">
    <property type="entry name" value="bHLH_AtIND_like"/>
    <property type="match status" value="1"/>
</dbReference>
<evidence type="ECO:0000256" key="1">
    <source>
        <dbReference type="ARBA" id="ARBA00004123"/>
    </source>
</evidence>
<comment type="caution">
    <text evidence="8">The sequence shown here is derived from an EMBL/GenBank/DDBJ whole genome shotgun (WGS) entry which is preliminary data.</text>
</comment>
<feature type="compositionally biased region" description="Polar residues" evidence="6">
    <location>
        <begin position="255"/>
        <end position="265"/>
    </location>
</feature>
<comment type="subcellular location">
    <subcellularLocation>
        <location evidence="1">Nucleus</location>
    </subcellularLocation>
</comment>
<feature type="compositionally biased region" description="Basic residues" evidence="6">
    <location>
        <begin position="218"/>
        <end position="228"/>
    </location>
</feature>
<keyword evidence="3" id="KW-0238">DNA-binding</keyword>
<evidence type="ECO:0000313" key="8">
    <source>
        <dbReference type="EMBL" id="KAI9181184.1"/>
    </source>
</evidence>
<keyword evidence="9" id="KW-1185">Reference proteome</keyword>